<evidence type="ECO:0000313" key="6">
    <source>
        <dbReference type="Proteomes" id="UP001501285"/>
    </source>
</evidence>
<keyword evidence="2" id="KW-0238">DNA-binding</keyword>
<accession>A0ABP5GAT9</accession>
<dbReference type="Pfam" id="PF13191">
    <property type="entry name" value="AAA_16"/>
    <property type="match status" value="1"/>
</dbReference>
<comment type="caution">
    <text evidence="5">The sequence shown here is derived from an EMBL/GenBank/DDBJ whole genome shotgun (WGS) entry which is preliminary data.</text>
</comment>
<dbReference type="EMBL" id="BAAANB010000021">
    <property type="protein sequence ID" value="GAA2039571.1"/>
    <property type="molecule type" value="Genomic_DNA"/>
</dbReference>
<dbReference type="InterPro" id="IPR041664">
    <property type="entry name" value="AAA_16"/>
</dbReference>
<dbReference type="InterPro" id="IPR016032">
    <property type="entry name" value="Sig_transdc_resp-reg_C-effctor"/>
</dbReference>
<dbReference type="SUPFAM" id="SSF52540">
    <property type="entry name" value="P-loop containing nucleoside triphosphate hydrolases"/>
    <property type="match status" value="1"/>
</dbReference>
<dbReference type="InterPro" id="IPR000792">
    <property type="entry name" value="Tscrpt_reg_LuxR_C"/>
</dbReference>
<evidence type="ECO:0000313" key="5">
    <source>
        <dbReference type="EMBL" id="GAA2039571.1"/>
    </source>
</evidence>
<dbReference type="PANTHER" id="PTHR44688:SF16">
    <property type="entry name" value="DNA-BINDING TRANSCRIPTIONAL ACTIVATOR DEVR_DOSR"/>
    <property type="match status" value="1"/>
</dbReference>
<keyword evidence="6" id="KW-1185">Reference proteome</keyword>
<dbReference type="InterPro" id="IPR011990">
    <property type="entry name" value="TPR-like_helical_dom_sf"/>
</dbReference>
<evidence type="ECO:0000256" key="2">
    <source>
        <dbReference type="ARBA" id="ARBA00023125"/>
    </source>
</evidence>
<name>A0ABP5GAT9_9MICO</name>
<dbReference type="Gene3D" id="1.25.40.10">
    <property type="entry name" value="Tetratricopeptide repeat domain"/>
    <property type="match status" value="1"/>
</dbReference>
<dbReference type="PROSITE" id="PS50043">
    <property type="entry name" value="HTH_LUXR_2"/>
    <property type="match status" value="1"/>
</dbReference>
<evidence type="ECO:0000256" key="3">
    <source>
        <dbReference type="ARBA" id="ARBA00023163"/>
    </source>
</evidence>
<dbReference type="Gene3D" id="1.10.10.10">
    <property type="entry name" value="Winged helix-like DNA-binding domain superfamily/Winged helix DNA-binding domain"/>
    <property type="match status" value="1"/>
</dbReference>
<dbReference type="SMART" id="SM00421">
    <property type="entry name" value="HTH_LUXR"/>
    <property type="match status" value="1"/>
</dbReference>
<dbReference type="InterPro" id="IPR027417">
    <property type="entry name" value="P-loop_NTPase"/>
</dbReference>
<dbReference type="PRINTS" id="PR00038">
    <property type="entry name" value="HTHLUXR"/>
</dbReference>
<dbReference type="SUPFAM" id="SSF46894">
    <property type="entry name" value="C-terminal effector domain of the bipartite response regulators"/>
    <property type="match status" value="1"/>
</dbReference>
<dbReference type="CDD" id="cd06170">
    <property type="entry name" value="LuxR_C_like"/>
    <property type="match status" value="1"/>
</dbReference>
<dbReference type="Gene3D" id="3.40.50.300">
    <property type="entry name" value="P-loop containing nucleotide triphosphate hydrolases"/>
    <property type="match status" value="1"/>
</dbReference>
<proteinExistence type="predicted"/>
<protein>
    <submittedName>
        <fullName evidence="5">LuxR C-terminal-related transcriptional regulator</fullName>
    </submittedName>
</protein>
<organism evidence="5 6">
    <name type="scientific">Terrabacter terrae</name>
    <dbReference type="NCBI Taxonomy" id="318434"/>
    <lineage>
        <taxon>Bacteria</taxon>
        <taxon>Bacillati</taxon>
        <taxon>Actinomycetota</taxon>
        <taxon>Actinomycetes</taxon>
        <taxon>Micrococcales</taxon>
        <taxon>Intrasporangiaceae</taxon>
        <taxon>Terrabacter</taxon>
    </lineage>
</organism>
<dbReference type="InterPro" id="IPR059106">
    <property type="entry name" value="WHD_MalT"/>
</dbReference>
<dbReference type="PANTHER" id="PTHR44688">
    <property type="entry name" value="DNA-BINDING TRANSCRIPTIONAL ACTIVATOR DEVR_DOSR"/>
    <property type="match status" value="1"/>
</dbReference>
<keyword evidence="3" id="KW-0804">Transcription</keyword>
<dbReference type="Proteomes" id="UP001501285">
    <property type="component" value="Unassembled WGS sequence"/>
</dbReference>
<reference evidence="6" key="1">
    <citation type="journal article" date="2019" name="Int. J. Syst. Evol. Microbiol.">
        <title>The Global Catalogue of Microorganisms (GCM) 10K type strain sequencing project: providing services to taxonomists for standard genome sequencing and annotation.</title>
        <authorList>
            <consortium name="The Broad Institute Genomics Platform"/>
            <consortium name="The Broad Institute Genome Sequencing Center for Infectious Disease"/>
            <person name="Wu L."/>
            <person name="Ma J."/>
        </authorList>
    </citation>
    <scope>NUCLEOTIDE SEQUENCE [LARGE SCALE GENOMIC DNA]</scope>
    <source>
        <strain evidence="6">JCM 14283</strain>
    </source>
</reference>
<gene>
    <name evidence="5" type="ORF">GCM10009740_35460</name>
</gene>
<feature type="domain" description="HTH luxR-type" evidence="4">
    <location>
        <begin position="796"/>
        <end position="861"/>
    </location>
</feature>
<dbReference type="InterPro" id="IPR036388">
    <property type="entry name" value="WH-like_DNA-bd_sf"/>
</dbReference>
<evidence type="ECO:0000259" key="4">
    <source>
        <dbReference type="PROSITE" id="PS50043"/>
    </source>
</evidence>
<sequence>MTPPPASAQTIDRPRLVPLIDGHPVVVLAGMAGYGKSTLLAEAARRQQEHGVAIWLTLDDSDRVPVRLVSDLITAAGMSNLEATGADLAPLRESTLRAEPLTLVDSFLEVLYDAAVPSTLVLDDLQHLTVSPASAGLVDHLLRWAPANMRIAIAARVVPPLRLQRLRLDDRLAYLTHEDLAFTSDETAEAVRAAGLDLDAATVGSIHDTTGGWPAGVRMAVLAARQYGIRQQVPPELRRDQALAEYLATEVLASLSDDVREFVLDSTLDEQVCPSLVDSVRGTHNAEVLLEQCVADGLFLSRRSNGSEPWYSWHPLFAAHTHRRLVADHPERATAQHAAAAAWWSSVDAPTAIRHAAMAGDGGLTSGIFTKHWLELFLEGREDAVLDALDQLPEQSSYSGDAHLARALILVQQGKMDEAGFEIDAARGAGGGLPAAEKARFEDRMAVVELFRTGYGLGLSAAFEPGAALLERFDQSQRPTEPAILASVQMFVGMGEARLQGQGGLVLEMLRSSAATAHDTGLLALELTALAESCIPAVAEGRLSETRDLAVNLLTRAEERGWVGLSTLAPAVAFLGWLDYWRGNLHESRAQLERSLSMMLPFDWELRGLTLNFLTKTCLSLGDVTGARRAADQIEGLIESGRSAPMWPSMYAALEGLLLMAEGRTGEAVALARGPVTEPEYPLSRAHRATVLVRAGLPTDALAELDHVPADRFVHVECASRCVEAEARAALDRPDAHTSLELALAAAEPDELYGPFLASGEQLRGLLRSHLRHGTAHATAVTQVLARISSGQRQDVTGWSEQLTQREHEILHYLATNLTAAEIAEAEYISLHTAKTHIAHIYQKLGVSSRRAAIRRAAELELY</sequence>
<dbReference type="Pfam" id="PF00196">
    <property type="entry name" value="GerE"/>
    <property type="match status" value="1"/>
</dbReference>
<keyword evidence="1" id="KW-0805">Transcription regulation</keyword>
<dbReference type="Pfam" id="PF25873">
    <property type="entry name" value="WHD_MalT"/>
    <property type="match status" value="1"/>
</dbReference>
<evidence type="ECO:0000256" key="1">
    <source>
        <dbReference type="ARBA" id="ARBA00023015"/>
    </source>
</evidence>